<sequence length="132" mass="14736">MTEHPLTPPEGLEVRIRDLSDPDAAEATEVVRGFLSLAHANEFAKRYVRDSVERCRVPRATAAEVTAAWFAFGEDAVVAGLSEDHQGEVWQSANDLPSFAAAPPRDREALNWRMLDPRRMGEDEDDDEGEEE</sequence>
<protein>
    <submittedName>
        <fullName evidence="2">Uncharacterized protein</fullName>
    </submittedName>
</protein>
<name>A0ABZ0PGR1_9PROT</name>
<gene>
    <name evidence="2" type="ORF">R9Z33_22915</name>
</gene>
<accession>A0ABZ0PGR1</accession>
<feature type="compositionally biased region" description="Basic and acidic residues" evidence="1">
    <location>
        <begin position="110"/>
        <end position="121"/>
    </location>
</feature>
<dbReference type="RefSeq" id="WP_318648892.1">
    <property type="nucleotide sequence ID" value="NZ_CP137852.1"/>
</dbReference>
<evidence type="ECO:0000313" key="3">
    <source>
        <dbReference type="Proteomes" id="UP001305521"/>
    </source>
</evidence>
<dbReference type="Proteomes" id="UP001305521">
    <property type="component" value="Chromosome"/>
</dbReference>
<keyword evidence="3" id="KW-1185">Reference proteome</keyword>
<feature type="region of interest" description="Disordered" evidence="1">
    <location>
        <begin position="110"/>
        <end position="132"/>
    </location>
</feature>
<dbReference type="EMBL" id="CP137852">
    <property type="protein sequence ID" value="WPB84929.1"/>
    <property type="molecule type" value="Genomic_DNA"/>
</dbReference>
<feature type="compositionally biased region" description="Acidic residues" evidence="1">
    <location>
        <begin position="122"/>
        <end position="132"/>
    </location>
</feature>
<proteinExistence type="predicted"/>
<evidence type="ECO:0000313" key="2">
    <source>
        <dbReference type="EMBL" id="WPB84929.1"/>
    </source>
</evidence>
<evidence type="ECO:0000256" key="1">
    <source>
        <dbReference type="SAM" id="MobiDB-lite"/>
    </source>
</evidence>
<organism evidence="2 3">
    <name type="scientific">Sediminicoccus rosea</name>
    <dbReference type="NCBI Taxonomy" id="1225128"/>
    <lineage>
        <taxon>Bacteria</taxon>
        <taxon>Pseudomonadati</taxon>
        <taxon>Pseudomonadota</taxon>
        <taxon>Alphaproteobacteria</taxon>
        <taxon>Acetobacterales</taxon>
        <taxon>Roseomonadaceae</taxon>
        <taxon>Sediminicoccus</taxon>
    </lineage>
</organism>
<reference evidence="2 3" key="1">
    <citation type="submission" date="2023-11" db="EMBL/GenBank/DDBJ databases">
        <title>Arctic aerobic anoxygenic photoheterotroph Sediminicoccus rosea KRV36 adapts its photosynthesis to long days of polar summer.</title>
        <authorList>
            <person name="Tomasch J."/>
            <person name="Kopejtka K."/>
            <person name="Bily T."/>
            <person name="Gardiner A.T."/>
            <person name="Gardian Z."/>
            <person name="Shivaramu S."/>
            <person name="Koblizek M."/>
            <person name="Engelhardt F."/>
            <person name="Kaftan D."/>
        </authorList>
    </citation>
    <scope>NUCLEOTIDE SEQUENCE [LARGE SCALE GENOMIC DNA]</scope>
    <source>
        <strain evidence="2 3">R-30</strain>
    </source>
</reference>